<proteinExistence type="predicted"/>
<comment type="caution">
    <text evidence="1">The sequence shown here is derived from an EMBL/GenBank/DDBJ whole genome shotgun (WGS) entry which is preliminary data.</text>
</comment>
<dbReference type="AlphaFoldDB" id="A0A1V9YHZ8"/>
<dbReference type="Pfam" id="PF13637">
    <property type="entry name" value="Ank_4"/>
    <property type="match status" value="1"/>
</dbReference>
<keyword evidence="2" id="KW-1185">Reference proteome</keyword>
<reference evidence="1 2" key="1">
    <citation type="journal article" date="2014" name="Genome Biol. Evol.">
        <title>The secreted proteins of Achlya hypogyna and Thraustotheca clavata identify the ancestral oomycete secretome and reveal gene acquisitions by horizontal gene transfer.</title>
        <authorList>
            <person name="Misner I."/>
            <person name="Blouin N."/>
            <person name="Leonard G."/>
            <person name="Richards T.A."/>
            <person name="Lane C.E."/>
        </authorList>
    </citation>
    <scope>NUCLEOTIDE SEQUENCE [LARGE SCALE GENOMIC DNA]</scope>
    <source>
        <strain evidence="1 2">ATCC 34112</strain>
    </source>
</reference>
<dbReference type="InterPro" id="IPR036770">
    <property type="entry name" value="Ankyrin_rpt-contain_sf"/>
</dbReference>
<dbReference type="SUPFAM" id="SSF140860">
    <property type="entry name" value="Pseudo ankyrin repeat-like"/>
    <property type="match status" value="1"/>
</dbReference>
<sequence length="169" mass="19523">MKFSSVVMDKAAEYGQLDILKLLHKRQSEGCTLQAVERAAKNGHLEVVKFLHEFWPGALTKQANERAAKNGHLETVESGHLDNEMAEITEQAIEYAELYDRKEIAVLLCQRQRAGNSVTCSQTQKKYSLNDKVDRYLFISFKYVRHGEPTDTIFEWRLQYPSEEDIKKI</sequence>
<dbReference type="Gene3D" id="1.25.40.20">
    <property type="entry name" value="Ankyrin repeat-containing domain"/>
    <property type="match status" value="1"/>
</dbReference>
<name>A0A1V9YHZ8_9STRA</name>
<accession>A0A1V9YHZ8</accession>
<evidence type="ECO:0000313" key="2">
    <source>
        <dbReference type="Proteomes" id="UP000243217"/>
    </source>
</evidence>
<organism evidence="1 2">
    <name type="scientific">Thraustotheca clavata</name>
    <dbReference type="NCBI Taxonomy" id="74557"/>
    <lineage>
        <taxon>Eukaryota</taxon>
        <taxon>Sar</taxon>
        <taxon>Stramenopiles</taxon>
        <taxon>Oomycota</taxon>
        <taxon>Saprolegniomycetes</taxon>
        <taxon>Saprolegniales</taxon>
        <taxon>Achlyaceae</taxon>
        <taxon>Thraustotheca</taxon>
    </lineage>
</organism>
<protein>
    <recommendedName>
        <fullName evidence="3">Ankyrin repeat</fullName>
    </recommendedName>
</protein>
<gene>
    <name evidence="1" type="ORF">THRCLA_23041</name>
</gene>
<dbReference type="InterPro" id="IPR002110">
    <property type="entry name" value="Ankyrin_rpt"/>
</dbReference>
<dbReference type="InterPro" id="IPR052050">
    <property type="entry name" value="SecEffector_AnkRepeat"/>
</dbReference>
<dbReference type="EMBL" id="JNBS01003792">
    <property type="protein sequence ID" value="OQR85316.1"/>
    <property type="molecule type" value="Genomic_DNA"/>
</dbReference>
<dbReference type="PANTHER" id="PTHR46586">
    <property type="entry name" value="ANKYRIN REPEAT-CONTAINING PROTEIN"/>
    <property type="match status" value="1"/>
</dbReference>
<evidence type="ECO:0000313" key="1">
    <source>
        <dbReference type="EMBL" id="OQR85316.1"/>
    </source>
</evidence>
<dbReference type="PANTHER" id="PTHR46586:SF3">
    <property type="entry name" value="ANKYRIN REPEAT-CONTAINING PROTEIN"/>
    <property type="match status" value="1"/>
</dbReference>
<dbReference type="OrthoDB" id="10266500at2759"/>
<dbReference type="Proteomes" id="UP000243217">
    <property type="component" value="Unassembled WGS sequence"/>
</dbReference>
<evidence type="ECO:0008006" key="3">
    <source>
        <dbReference type="Google" id="ProtNLM"/>
    </source>
</evidence>